<evidence type="ECO:0000313" key="1">
    <source>
        <dbReference type="EMBL" id="KAF0047550.1"/>
    </source>
</evidence>
<reference evidence="1 2" key="1">
    <citation type="submission" date="2019-06" db="EMBL/GenBank/DDBJ databases">
        <title>Draft genomes of female and male turbot (Scophthalmus maximus).</title>
        <authorList>
            <person name="Xu H."/>
            <person name="Xu X.-W."/>
            <person name="Shao C."/>
            <person name="Chen S."/>
        </authorList>
    </citation>
    <scope>NUCLEOTIDE SEQUENCE [LARGE SCALE GENOMIC DNA]</scope>
    <source>
        <strain evidence="1">Ysfricsl-2016a</strain>
        <tissue evidence="1">Blood</tissue>
    </source>
</reference>
<dbReference type="EMBL" id="VEVO01000001">
    <property type="protein sequence ID" value="KAF0047550.1"/>
    <property type="molecule type" value="Genomic_DNA"/>
</dbReference>
<dbReference type="Proteomes" id="UP000438429">
    <property type="component" value="Unassembled WGS sequence"/>
</dbReference>
<gene>
    <name evidence="1" type="ORF">F2P81_001183</name>
</gene>
<comment type="caution">
    <text evidence="1">The sequence shown here is derived from an EMBL/GenBank/DDBJ whole genome shotgun (WGS) entry which is preliminary data.</text>
</comment>
<name>A0A6A4TV59_SCOMX</name>
<sequence>MTPLHFLSPRPPLTERSCCGLVYQTRSKKRARMERTVFVECGAASGTSGETPEGEVKVVISLDLKCLQSVGLQVGRGRKMPEGEVKVVITLDLKTVIDAFAF</sequence>
<dbReference type="AlphaFoldDB" id="A0A6A4TV59"/>
<evidence type="ECO:0000313" key="2">
    <source>
        <dbReference type="Proteomes" id="UP000438429"/>
    </source>
</evidence>
<protein>
    <submittedName>
        <fullName evidence="1">Uncharacterized protein</fullName>
    </submittedName>
</protein>
<proteinExistence type="predicted"/>
<accession>A0A6A4TV59</accession>
<organism evidence="1 2">
    <name type="scientific">Scophthalmus maximus</name>
    <name type="common">Turbot</name>
    <name type="synonym">Psetta maxima</name>
    <dbReference type="NCBI Taxonomy" id="52904"/>
    <lineage>
        <taxon>Eukaryota</taxon>
        <taxon>Metazoa</taxon>
        <taxon>Chordata</taxon>
        <taxon>Craniata</taxon>
        <taxon>Vertebrata</taxon>
        <taxon>Euteleostomi</taxon>
        <taxon>Actinopterygii</taxon>
        <taxon>Neopterygii</taxon>
        <taxon>Teleostei</taxon>
        <taxon>Neoteleostei</taxon>
        <taxon>Acanthomorphata</taxon>
        <taxon>Carangaria</taxon>
        <taxon>Pleuronectiformes</taxon>
        <taxon>Pleuronectoidei</taxon>
        <taxon>Scophthalmidae</taxon>
        <taxon>Scophthalmus</taxon>
    </lineage>
</organism>